<proteinExistence type="predicted"/>
<comment type="caution">
    <text evidence="1">The sequence shown here is derived from an EMBL/GenBank/DDBJ whole genome shotgun (WGS) entry which is preliminary data.</text>
</comment>
<name>A0A0F9DAN4_9ZZZZ</name>
<sequence>MKMKNGDIIEITWLDAWSNSHGYFEDNYEYQSMTIKDVGYFMQENEHGVTMVRSMGMFSKNRGETFTPWEMILGIEVLV</sequence>
<reference evidence="1" key="1">
    <citation type="journal article" date="2015" name="Nature">
        <title>Complex archaea that bridge the gap between prokaryotes and eukaryotes.</title>
        <authorList>
            <person name="Spang A."/>
            <person name="Saw J.H."/>
            <person name="Jorgensen S.L."/>
            <person name="Zaremba-Niedzwiedzka K."/>
            <person name="Martijn J."/>
            <person name="Lind A.E."/>
            <person name="van Eijk R."/>
            <person name="Schleper C."/>
            <person name="Guy L."/>
            <person name="Ettema T.J."/>
        </authorList>
    </citation>
    <scope>NUCLEOTIDE SEQUENCE</scope>
</reference>
<protein>
    <submittedName>
        <fullName evidence="1">Uncharacterized protein</fullName>
    </submittedName>
</protein>
<dbReference type="EMBL" id="LAZR01029718">
    <property type="protein sequence ID" value="KKL58739.1"/>
    <property type="molecule type" value="Genomic_DNA"/>
</dbReference>
<dbReference type="AlphaFoldDB" id="A0A0F9DAN4"/>
<accession>A0A0F9DAN4</accession>
<gene>
    <name evidence="1" type="ORF">LCGC14_2222360</name>
</gene>
<organism evidence="1">
    <name type="scientific">marine sediment metagenome</name>
    <dbReference type="NCBI Taxonomy" id="412755"/>
    <lineage>
        <taxon>unclassified sequences</taxon>
        <taxon>metagenomes</taxon>
        <taxon>ecological metagenomes</taxon>
    </lineage>
</organism>
<evidence type="ECO:0000313" key="1">
    <source>
        <dbReference type="EMBL" id="KKL58739.1"/>
    </source>
</evidence>